<protein>
    <submittedName>
        <fullName evidence="1">Uncharacterized protein</fullName>
    </submittedName>
</protein>
<name>X0UQS3_9ZZZZ</name>
<feature type="non-terminal residue" evidence="1">
    <location>
        <position position="83"/>
    </location>
</feature>
<organism evidence="1">
    <name type="scientific">marine sediment metagenome</name>
    <dbReference type="NCBI Taxonomy" id="412755"/>
    <lineage>
        <taxon>unclassified sequences</taxon>
        <taxon>metagenomes</taxon>
        <taxon>ecological metagenomes</taxon>
    </lineage>
</organism>
<comment type="caution">
    <text evidence="1">The sequence shown here is derived from an EMBL/GenBank/DDBJ whole genome shotgun (WGS) entry which is preliminary data.</text>
</comment>
<evidence type="ECO:0000313" key="1">
    <source>
        <dbReference type="EMBL" id="GAG01592.1"/>
    </source>
</evidence>
<accession>X0UQS3</accession>
<dbReference type="EMBL" id="BARS01026523">
    <property type="protein sequence ID" value="GAG01592.1"/>
    <property type="molecule type" value="Genomic_DNA"/>
</dbReference>
<reference evidence="1" key="1">
    <citation type="journal article" date="2014" name="Front. Microbiol.">
        <title>High frequency of phylogenetically diverse reductive dehalogenase-homologous genes in deep subseafloor sedimentary metagenomes.</title>
        <authorList>
            <person name="Kawai M."/>
            <person name="Futagami T."/>
            <person name="Toyoda A."/>
            <person name="Takaki Y."/>
            <person name="Nishi S."/>
            <person name="Hori S."/>
            <person name="Arai W."/>
            <person name="Tsubouchi T."/>
            <person name="Morono Y."/>
            <person name="Uchiyama I."/>
            <person name="Ito T."/>
            <person name="Fujiyama A."/>
            <person name="Inagaki F."/>
            <person name="Takami H."/>
        </authorList>
    </citation>
    <scope>NUCLEOTIDE SEQUENCE</scope>
    <source>
        <strain evidence="1">Expedition CK06-06</strain>
    </source>
</reference>
<dbReference type="AlphaFoldDB" id="X0UQS3"/>
<proteinExistence type="predicted"/>
<sequence>MAEVCWKDIIWTGADKELGIKELLTVLKGYGSLEVLHFENPSKYKGELSVWLDEQGLKHISLFHLEVLGEKRRGLGREMIECL</sequence>
<gene>
    <name evidence="1" type="ORF">S01H1_41788</name>
</gene>